<feature type="transmembrane region" description="Helical" evidence="2">
    <location>
        <begin position="384"/>
        <end position="403"/>
    </location>
</feature>
<name>A0A6P8G6B5_CLUHA</name>
<dbReference type="InterPro" id="IPR051237">
    <property type="entry name" value="Ferric-chelate_Red/DefProt"/>
</dbReference>
<dbReference type="RefSeq" id="XP_042564783.1">
    <property type="nucleotide sequence ID" value="XM_042708849.1"/>
</dbReference>
<gene>
    <name evidence="5 6 7" type="primary">LOC116222160</name>
</gene>
<accession>A0A6P8G6B5</accession>
<feature type="compositionally biased region" description="Gly residues" evidence="1">
    <location>
        <begin position="256"/>
        <end position="268"/>
    </location>
</feature>
<keyword evidence="3" id="KW-0732">Signal</keyword>
<dbReference type="PANTHER" id="PTHR45828">
    <property type="entry name" value="CYTOCHROME B561/FERRIC REDUCTASE TRANSMEMBRANE"/>
    <property type="match status" value="1"/>
</dbReference>
<dbReference type="GO" id="GO:0016020">
    <property type="term" value="C:membrane"/>
    <property type="evidence" value="ECO:0007669"/>
    <property type="project" value="TreeGrafter"/>
</dbReference>
<keyword evidence="2" id="KW-1133">Transmembrane helix</keyword>
<evidence type="ECO:0000256" key="3">
    <source>
        <dbReference type="SAM" id="SignalP"/>
    </source>
</evidence>
<dbReference type="AlphaFoldDB" id="A0A6P8G6B5"/>
<reference evidence="5 6" key="1">
    <citation type="submission" date="2025-04" db="UniProtKB">
        <authorList>
            <consortium name="RefSeq"/>
        </authorList>
    </citation>
    <scope>IDENTIFICATION</scope>
</reference>
<keyword evidence="4" id="KW-1185">Reference proteome</keyword>
<dbReference type="Proteomes" id="UP000515152">
    <property type="component" value="Chromosome 10"/>
</dbReference>
<feature type="transmembrane region" description="Helical" evidence="2">
    <location>
        <begin position="326"/>
        <end position="344"/>
    </location>
</feature>
<keyword evidence="2" id="KW-0472">Membrane</keyword>
<feature type="signal peptide" evidence="3">
    <location>
        <begin position="1"/>
        <end position="22"/>
    </location>
</feature>
<keyword evidence="2" id="KW-0812">Transmembrane</keyword>
<dbReference type="RefSeq" id="XP_042564784.1">
    <property type="nucleotide sequence ID" value="XM_042708850.1"/>
</dbReference>
<dbReference type="KEGG" id="char:116222160"/>
<feature type="transmembrane region" description="Helical" evidence="2">
    <location>
        <begin position="350"/>
        <end position="372"/>
    </location>
</feature>
<dbReference type="GeneID" id="116222160"/>
<sequence>MPEKMLKAGLILSFLLLGKVSCYSEGARLGPFCENMDIDHTWSGAPEEDPRPFQIKIVHNEKEFFDYVHLNGGDEVEVALVSEIDIRGFMMDGRDEAGNPAGCFVGLESPDLHILLDCKGRQHTTMTQRDNRAQRRMAGRWTTLSPGLFTFNAAVVANTNYWKRKTIVLPSTTPATTTTSMTEKPTTQPTTSSTTPTKATTTTSMTEKPTTQPTTQPTTSSTTPTKATTTTSMTEKPTTQPTTQPTTSSTTPVVGGDLGGGNENGGGAQHTTTVHPWISSPGPTPHPGCQQVADVALLISHFLNLWGALFLLACNFDLITLLAHRLYSLLSLCAASVALVFSLLCADLNVFAVTGVVVFLSLTQTIITFTLCEPNHELRDIMMLGLRTLAAFQTALTVAAIFMDRCVRCDLCGVNK</sequence>
<feature type="compositionally biased region" description="Low complexity" evidence="1">
    <location>
        <begin position="173"/>
        <end position="252"/>
    </location>
</feature>
<evidence type="ECO:0000256" key="1">
    <source>
        <dbReference type="SAM" id="MobiDB-lite"/>
    </source>
</evidence>
<dbReference type="PANTHER" id="PTHR45828:SF9">
    <property type="entry name" value="CELL WALL INTEGRITY AND STRESS RESPONSE COMPONENT 4-LIKE-RELATED"/>
    <property type="match status" value="1"/>
</dbReference>
<proteinExistence type="predicted"/>
<feature type="region of interest" description="Disordered" evidence="1">
    <location>
        <begin position="173"/>
        <end position="285"/>
    </location>
</feature>
<feature type="chain" id="PRO_5044652890" evidence="3">
    <location>
        <begin position="23"/>
        <end position="416"/>
    </location>
</feature>
<evidence type="ECO:0000313" key="4">
    <source>
        <dbReference type="Proteomes" id="UP000515152"/>
    </source>
</evidence>
<evidence type="ECO:0000313" key="5">
    <source>
        <dbReference type="RefSeq" id="XP_031431182.1"/>
    </source>
</evidence>
<organism evidence="4 5">
    <name type="scientific">Clupea harengus</name>
    <name type="common">Atlantic herring</name>
    <dbReference type="NCBI Taxonomy" id="7950"/>
    <lineage>
        <taxon>Eukaryota</taxon>
        <taxon>Metazoa</taxon>
        <taxon>Chordata</taxon>
        <taxon>Craniata</taxon>
        <taxon>Vertebrata</taxon>
        <taxon>Euteleostomi</taxon>
        <taxon>Actinopterygii</taxon>
        <taxon>Neopterygii</taxon>
        <taxon>Teleostei</taxon>
        <taxon>Clupei</taxon>
        <taxon>Clupeiformes</taxon>
        <taxon>Clupeoidei</taxon>
        <taxon>Clupeidae</taxon>
        <taxon>Clupea</taxon>
    </lineage>
</organism>
<protein>
    <submittedName>
        <fullName evidence="5 6">Uncharacterized protein LOC116222160 isoform X1</fullName>
    </submittedName>
</protein>
<dbReference type="RefSeq" id="XP_031431182.1">
    <property type="nucleotide sequence ID" value="XM_031575322.1"/>
</dbReference>
<evidence type="ECO:0000313" key="7">
    <source>
        <dbReference type="RefSeq" id="XP_042564784.1"/>
    </source>
</evidence>
<evidence type="ECO:0000256" key="2">
    <source>
        <dbReference type="SAM" id="Phobius"/>
    </source>
</evidence>
<evidence type="ECO:0000313" key="6">
    <source>
        <dbReference type="RefSeq" id="XP_042564783.1"/>
    </source>
</evidence>